<evidence type="ECO:0000256" key="1">
    <source>
        <dbReference type="SAM" id="MobiDB-lite"/>
    </source>
</evidence>
<gene>
    <name evidence="2" type="ORF">H920_16544</name>
</gene>
<name>A0A091CWA3_FUKDA</name>
<protein>
    <submittedName>
        <fullName evidence="2">Disintegrin and metalloproteinase domain-containing protein 5</fullName>
    </submittedName>
</protein>
<feature type="region of interest" description="Disordered" evidence="1">
    <location>
        <begin position="437"/>
        <end position="464"/>
    </location>
</feature>
<keyword evidence="2" id="KW-0401">Integrin</keyword>
<feature type="compositionally biased region" description="Basic and acidic residues" evidence="1">
    <location>
        <begin position="438"/>
        <end position="464"/>
    </location>
</feature>
<feature type="compositionally biased region" description="Basic and acidic residues" evidence="1">
    <location>
        <begin position="249"/>
        <end position="266"/>
    </location>
</feature>
<dbReference type="EMBL" id="KN124163">
    <property type="protein sequence ID" value="KFO22070.1"/>
    <property type="molecule type" value="Genomic_DNA"/>
</dbReference>
<accession>A0A091CWA3</accession>
<feature type="region of interest" description="Disordered" evidence="1">
    <location>
        <begin position="115"/>
        <end position="139"/>
    </location>
</feature>
<dbReference type="AlphaFoldDB" id="A0A091CWA3"/>
<sequence>MDQNGPSTHRFQLGPCPDISSLAHRPPPKACLENSWTGTKATARGLQIPLVCNNFNNCHCDAGYAPPHCDPMPSSPGGSIDDGFWFAIGTQVSQDHELDNAAHLVNVSRTEETGWAPAVPSRAAPTGQKSPLEPPSREETTTFYEGCVAGSTMDNIPTVEEPEDPQHLGRFTDREYDLADNPKPTNGTSTDLEDHADRVLGEGAGAEKAVTDSDQKICQNPGFTGQRTDPIDGWPEFPGPEPTEEVATEDTKDAEGKAEIKSSQDEHQEDDELLANCKNQDGKVLMESSEQEENDRLTTRKKSRVMKKSMPSLSSEIPEKKQTQSHKDAQDAETQNHDSGKDDALQIRAPPEENLQLGSSCSPPPARVPPEDLPECKPPENPELAEVLQMPAGLPEGEPAEVSTELPPRRGRDGPSRGARLDSVGQHCLLYSRAGPRVSDRMCRGGGQEGKEPGRRCRENTKER</sequence>
<feature type="region of interest" description="Disordered" evidence="1">
    <location>
        <begin position="175"/>
        <end position="424"/>
    </location>
</feature>
<evidence type="ECO:0000313" key="3">
    <source>
        <dbReference type="Proteomes" id="UP000028990"/>
    </source>
</evidence>
<dbReference type="Proteomes" id="UP000028990">
    <property type="component" value="Unassembled WGS sequence"/>
</dbReference>
<evidence type="ECO:0000313" key="2">
    <source>
        <dbReference type="EMBL" id="KFO22070.1"/>
    </source>
</evidence>
<proteinExistence type="predicted"/>
<feature type="compositionally biased region" description="Basic and acidic residues" evidence="1">
    <location>
        <begin position="317"/>
        <end position="345"/>
    </location>
</feature>
<organism evidence="2 3">
    <name type="scientific">Fukomys damarensis</name>
    <name type="common">Damaraland mole rat</name>
    <name type="synonym">Cryptomys damarensis</name>
    <dbReference type="NCBI Taxonomy" id="885580"/>
    <lineage>
        <taxon>Eukaryota</taxon>
        <taxon>Metazoa</taxon>
        <taxon>Chordata</taxon>
        <taxon>Craniata</taxon>
        <taxon>Vertebrata</taxon>
        <taxon>Euteleostomi</taxon>
        <taxon>Mammalia</taxon>
        <taxon>Eutheria</taxon>
        <taxon>Euarchontoglires</taxon>
        <taxon>Glires</taxon>
        <taxon>Rodentia</taxon>
        <taxon>Hystricomorpha</taxon>
        <taxon>Bathyergidae</taxon>
        <taxon>Fukomys</taxon>
    </lineage>
</organism>
<feature type="compositionally biased region" description="Polar residues" evidence="1">
    <location>
        <begin position="216"/>
        <end position="227"/>
    </location>
</feature>
<dbReference type="GO" id="GO:0007229">
    <property type="term" value="P:integrin-mediated signaling pathway"/>
    <property type="evidence" value="ECO:0007669"/>
    <property type="project" value="UniProtKB-KW"/>
</dbReference>
<reference evidence="2 3" key="1">
    <citation type="submission" date="2013-11" db="EMBL/GenBank/DDBJ databases">
        <title>The Damaraland mole rat (Fukomys damarensis) genome and evolution of African mole rats.</title>
        <authorList>
            <person name="Gladyshev V.N."/>
            <person name="Fang X."/>
        </authorList>
    </citation>
    <scope>NUCLEOTIDE SEQUENCE [LARGE SCALE GENOMIC DNA]</scope>
    <source>
        <tissue evidence="2">Liver</tissue>
    </source>
</reference>
<keyword evidence="3" id="KW-1185">Reference proteome</keyword>